<protein>
    <submittedName>
        <fullName evidence="1">Uncharacterized protein</fullName>
    </submittedName>
</protein>
<dbReference type="AlphaFoldDB" id="A0A8H5D1A1"/>
<dbReference type="Proteomes" id="UP000559256">
    <property type="component" value="Unassembled WGS sequence"/>
</dbReference>
<evidence type="ECO:0000313" key="1">
    <source>
        <dbReference type="EMBL" id="KAF5350903.1"/>
    </source>
</evidence>
<evidence type="ECO:0000313" key="2">
    <source>
        <dbReference type="Proteomes" id="UP000559256"/>
    </source>
</evidence>
<keyword evidence="2" id="KW-1185">Reference proteome</keyword>
<accession>A0A8H5D1A1</accession>
<organism evidence="1 2">
    <name type="scientific">Tetrapyrgos nigripes</name>
    <dbReference type="NCBI Taxonomy" id="182062"/>
    <lineage>
        <taxon>Eukaryota</taxon>
        <taxon>Fungi</taxon>
        <taxon>Dikarya</taxon>
        <taxon>Basidiomycota</taxon>
        <taxon>Agaricomycotina</taxon>
        <taxon>Agaricomycetes</taxon>
        <taxon>Agaricomycetidae</taxon>
        <taxon>Agaricales</taxon>
        <taxon>Marasmiineae</taxon>
        <taxon>Marasmiaceae</taxon>
        <taxon>Tetrapyrgos</taxon>
    </lineage>
</organism>
<sequence>MSSNSRPSSTQSSQGPTYPFAIGRLLLTRPVMKLSTPSNSRELMLRTLSQMHRPLRKCHPYKRTRYTSSHASIEPQQPLQDDIRRFLEAIAVLARNDQQKHDIPEPQPWYVTVFDFFVAVPMKVRESRAVQFIFPAANNQ</sequence>
<proteinExistence type="predicted"/>
<gene>
    <name evidence="1" type="ORF">D9758_010514</name>
</gene>
<dbReference type="EMBL" id="JAACJM010000072">
    <property type="protein sequence ID" value="KAF5350903.1"/>
    <property type="molecule type" value="Genomic_DNA"/>
</dbReference>
<name>A0A8H5D1A1_9AGAR</name>
<reference evidence="1 2" key="1">
    <citation type="journal article" date="2020" name="ISME J.">
        <title>Uncovering the hidden diversity of litter-decomposition mechanisms in mushroom-forming fungi.</title>
        <authorList>
            <person name="Floudas D."/>
            <person name="Bentzer J."/>
            <person name="Ahren D."/>
            <person name="Johansson T."/>
            <person name="Persson P."/>
            <person name="Tunlid A."/>
        </authorList>
    </citation>
    <scope>NUCLEOTIDE SEQUENCE [LARGE SCALE GENOMIC DNA]</scope>
    <source>
        <strain evidence="1 2">CBS 291.85</strain>
    </source>
</reference>
<comment type="caution">
    <text evidence="1">The sequence shown here is derived from an EMBL/GenBank/DDBJ whole genome shotgun (WGS) entry which is preliminary data.</text>
</comment>